<dbReference type="RefSeq" id="WP_054402706.1">
    <property type="nucleotide sequence ID" value="NZ_LIUT01000001.1"/>
</dbReference>
<evidence type="ECO:0000313" key="10">
    <source>
        <dbReference type="Proteomes" id="UP000036932"/>
    </source>
</evidence>
<feature type="transmembrane region" description="Helical" evidence="7">
    <location>
        <begin position="157"/>
        <end position="180"/>
    </location>
</feature>
<proteinExistence type="inferred from homology"/>
<keyword evidence="10" id="KW-1185">Reference proteome</keyword>
<dbReference type="Proteomes" id="UP000036932">
    <property type="component" value="Unassembled WGS sequence"/>
</dbReference>
<organism evidence="9 10">
    <name type="scientific">Paenibacillus solani</name>
    <dbReference type="NCBI Taxonomy" id="1705565"/>
    <lineage>
        <taxon>Bacteria</taxon>
        <taxon>Bacillati</taxon>
        <taxon>Bacillota</taxon>
        <taxon>Bacilli</taxon>
        <taxon>Bacillales</taxon>
        <taxon>Paenibacillaceae</taxon>
        <taxon>Paenibacillus</taxon>
    </lineage>
</organism>
<comment type="similarity">
    <text evidence="7">Belongs to the binding-protein-dependent transport system permease family.</text>
</comment>
<dbReference type="Gene3D" id="1.10.3720.10">
    <property type="entry name" value="MetI-like"/>
    <property type="match status" value="1"/>
</dbReference>
<comment type="subcellular location">
    <subcellularLocation>
        <location evidence="1 7">Cell membrane</location>
        <topology evidence="1 7">Multi-pass membrane protein</topology>
    </subcellularLocation>
</comment>
<gene>
    <name evidence="9" type="ORF">AM231_11375</name>
</gene>
<keyword evidence="4 7" id="KW-0812">Transmembrane</keyword>
<dbReference type="EMBL" id="LIUT01000001">
    <property type="protein sequence ID" value="KOR89673.1"/>
    <property type="molecule type" value="Genomic_DNA"/>
</dbReference>
<evidence type="ECO:0000256" key="7">
    <source>
        <dbReference type="RuleBase" id="RU363032"/>
    </source>
</evidence>
<feature type="transmembrane region" description="Helical" evidence="7">
    <location>
        <begin position="106"/>
        <end position="126"/>
    </location>
</feature>
<dbReference type="CDD" id="cd06261">
    <property type="entry name" value="TM_PBP2"/>
    <property type="match status" value="1"/>
</dbReference>
<sequence>MSEKWKNKVALLVFTVPTLLFFTIIVFIPILQTFQKSFFDWDGLSTPIFIGFDNYLRLFDDPDFWVSLKNGLIFAFVLVVYQIGLGTILAIVLSSKAVRGRKWFKTTFFIPVVLSGVMVSQLWIAIYNPEGGLLNSIFAALGMDYQQAWLSGEHTSIWAIAFTNAWQNMGILLVLIYTAIKSIPEHLYEAALIDGSSFWHTHRKITIPLLSETYKFGLIIAITGGLNAFQNMFVMTNGGPGNISYTFTFMMYKAAFRSNEYGYGSAAAAILVIECLLFTILINKFVAREKISY</sequence>
<evidence type="ECO:0000256" key="2">
    <source>
        <dbReference type="ARBA" id="ARBA00022448"/>
    </source>
</evidence>
<dbReference type="GO" id="GO:0055085">
    <property type="term" value="P:transmembrane transport"/>
    <property type="evidence" value="ECO:0007669"/>
    <property type="project" value="InterPro"/>
</dbReference>
<dbReference type="PATRIC" id="fig|1705565.3.peg.4280"/>
<reference evidence="10" key="1">
    <citation type="submission" date="2015-08" db="EMBL/GenBank/DDBJ databases">
        <title>Genome sequencing project for genomic taxonomy and phylogenomics of Bacillus-like bacteria.</title>
        <authorList>
            <person name="Liu B."/>
            <person name="Wang J."/>
            <person name="Zhu Y."/>
            <person name="Liu G."/>
            <person name="Chen Q."/>
            <person name="Chen Z."/>
            <person name="Lan J."/>
            <person name="Che J."/>
            <person name="Ge C."/>
            <person name="Shi H."/>
            <person name="Pan Z."/>
            <person name="Liu X."/>
        </authorList>
    </citation>
    <scope>NUCLEOTIDE SEQUENCE [LARGE SCALE GENOMIC DNA]</scope>
    <source>
        <strain evidence="10">FJAT-22460</strain>
    </source>
</reference>
<dbReference type="GO" id="GO:0005886">
    <property type="term" value="C:plasma membrane"/>
    <property type="evidence" value="ECO:0007669"/>
    <property type="project" value="UniProtKB-SubCell"/>
</dbReference>
<accession>A0A0M1P5B3</accession>
<evidence type="ECO:0000256" key="1">
    <source>
        <dbReference type="ARBA" id="ARBA00004651"/>
    </source>
</evidence>
<keyword evidence="2 7" id="KW-0813">Transport</keyword>
<feature type="transmembrane region" description="Helical" evidence="7">
    <location>
        <begin position="261"/>
        <end position="282"/>
    </location>
</feature>
<protein>
    <submittedName>
        <fullName evidence="9">Sugar ABC transporter permease</fullName>
    </submittedName>
</protein>
<dbReference type="AlphaFoldDB" id="A0A0M1P5B3"/>
<dbReference type="PANTHER" id="PTHR30193">
    <property type="entry name" value="ABC TRANSPORTER PERMEASE PROTEIN"/>
    <property type="match status" value="1"/>
</dbReference>
<keyword evidence="6 7" id="KW-0472">Membrane</keyword>
<dbReference type="InterPro" id="IPR051393">
    <property type="entry name" value="ABC_transporter_permease"/>
</dbReference>
<dbReference type="InterPro" id="IPR000515">
    <property type="entry name" value="MetI-like"/>
</dbReference>
<keyword evidence="5 7" id="KW-1133">Transmembrane helix</keyword>
<feature type="domain" description="ABC transmembrane type-1" evidence="8">
    <location>
        <begin position="68"/>
        <end position="282"/>
    </location>
</feature>
<feature type="transmembrane region" description="Helical" evidence="7">
    <location>
        <begin position="9"/>
        <end position="31"/>
    </location>
</feature>
<feature type="transmembrane region" description="Helical" evidence="7">
    <location>
        <begin position="213"/>
        <end position="233"/>
    </location>
</feature>
<evidence type="ECO:0000256" key="5">
    <source>
        <dbReference type="ARBA" id="ARBA00022989"/>
    </source>
</evidence>
<evidence type="ECO:0000259" key="8">
    <source>
        <dbReference type="PROSITE" id="PS50928"/>
    </source>
</evidence>
<evidence type="ECO:0000313" key="9">
    <source>
        <dbReference type="EMBL" id="KOR89673.1"/>
    </source>
</evidence>
<dbReference type="Pfam" id="PF00528">
    <property type="entry name" value="BPD_transp_1"/>
    <property type="match status" value="1"/>
</dbReference>
<dbReference type="SUPFAM" id="SSF161098">
    <property type="entry name" value="MetI-like"/>
    <property type="match status" value="1"/>
</dbReference>
<comment type="caution">
    <text evidence="9">The sequence shown here is derived from an EMBL/GenBank/DDBJ whole genome shotgun (WGS) entry which is preliminary data.</text>
</comment>
<evidence type="ECO:0000256" key="4">
    <source>
        <dbReference type="ARBA" id="ARBA00022692"/>
    </source>
</evidence>
<dbReference type="PANTHER" id="PTHR30193:SF37">
    <property type="entry name" value="INNER MEMBRANE ABC TRANSPORTER PERMEASE PROTEIN YCJO"/>
    <property type="match status" value="1"/>
</dbReference>
<name>A0A0M1P5B3_9BACL</name>
<evidence type="ECO:0000256" key="3">
    <source>
        <dbReference type="ARBA" id="ARBA00022475"/>
    </source>
</evidence>
<dbReference type="InterPro" id="IPR035906">
    <property type="entry name" value="MetI-like_sf"/>
</dbReference>
<keyword evidence="3" id="KW-1003">Cell membrane</keyword>
<evidence type="ECO:0000256" key="6">
    <source>
        <dbReference type="ARBA" id="ARBA00023136"/>
    </source>
</evidence>
<feature type="transmembrane region" description="Helical" evidence="7">
    <location>
        <begin position="72"/>
        <end position="94"/>
    </location>
</feature>
<dbReference type="OrthoDB" id="42781at2"/>
<dbReference type="PROSITE" id="PS50928">
    <property type="entry name" value="ABC_TM1"/>
    <property type="match status" value="1"/>
</dbReference>